<dbReference type="FunFam" id="2.60.300.12:FF:000010">
    <property type="entry name" value="Unplaced genomic scaffold supercont1.5, whole genome shotgun sequence"/>
    <property type="match status" value="1"/>
</dbReference>
<dbReference type="InterPro" id="IPR035903">
    <property type="entry name" value="HesB-like_dom_sf"/>
</dbReference>
<evidence type="ECO:0000259" key="2">
    <source>
        <dbReference type="Pfam" id="PF01521"/>
    </source>
</evidence>
<dbReference type="HOGENOM" id="CLU_069054_1_1_1"/>
<dbReference type="STRING" id="743788.S8DZS5"/>
<dbReference type="SUPFAM" id="SSF89360">
    <property type="entry name" value="HesB-like domain"/>
    <property type="match status" value="1"/>
</dbReference>
<evidence type="ECO:0000313" key="4">
    <source>
        <dbReference type="Proteomes" id="UP000015241"/>
    </source>
</evidence>
<dbReference type="eggNOG" id="KOG1119">
    <property type="taxonomic scope" value="Eukaryota"/>
</dbReference>
<dbReference type="GO" id="GO:0005506">
    <property type="term" value="F:iron ion binding"/>
    <property type="evidence" value="ECO:0007669"/>
    <property type="project" value="TreeGrafter"/>
</dbReference>
<dbReference type="InParanoid" id="S8DZS5"/>
<evidence type="ECO:0000313" key="3">
    <source>
        <dbReference type="EMBL" id="EPS96628.1"/>
    </source>
</evidence>
<sequence length="146" mass="16089">MLIAYPSPSSIQEEDEYADELDVDFVPPEEAKLEITDRAAEQLRSITSREHNPNAALRVAVESGGCHGYQYKLELAEKRQLDDYHFSHPTIRPSNLYVDAVSMALLKGATIDFATELIGSSFRVLDNPQAKGGSSCGCGVSWELNI</sequence>
<organism evidence="3 4">
    <name type="scientific">Fomitopsis schrenkii</name>
    <name type="common">Brown rot fungus</name>
    <dbReference type="NCBI Taxonomy" id="2126942"/>
    <lineage>
        <taxon>Eukaryota</taxon>
        <taxon>Fungi</taxon>
        <taxon>Dikarya</taxon>
        <taxon>Basidiomycota</taxon>
        <taxon>Agaricomycotina</taxon>
        <taxon>Agaricomycetes</taxon>
        <taxon>Polyporales</taxon>
        <taxon>Fomitopsis</taxon>
    </lineage>
</organism>
<dbReference type="PANTHER" id="PTHR43011">
    <property type="entry name" value="IRON-SULFUR CLUSTER ASSEMBLY 2 HOMOLOG, MITOCHONDRIAL"/>
    <property type="match status" value="1"/>
</dbReference>
<reference evidence="3 4" key="1">
    <citation type="journal article" date="2012" name="Science">
        <title>The Paleozoic origin of enzymatic lignin decomposition reconstructed from 31 fungal genomes.</title>
        <authorList>
            <person name="Floudas D."/>
            <person name="Binder M."/>
            <person name="Riley R."/>
            <person name="Barry K."/>
            <person name="Blanchette R.A."/>
            <person name="Henrissat B."/>
            <person name="Martinez A.T."/>
            <person name="Otillar R."/>
            <person name="Spatafora J.W."/>
            <person name="Yadav J.S."/>
            <person name="Aerts A."/>
            <person name="Benoit I."/>
            <person name="Boyd A."/>
            <person name="Carlson A."/>
            <person name="Copeland A."/>
            <person name="Coutinho P.M."/>
            <person name="de Vries R.P."/>
            <person name="Ferreira P."/>
            <person name="Findley K."/>
            <person name="Foster B."/>
            <person name="Gaskell J."/>
            <person name="Glotzer D."/>
            <person name="Gorecki P."/>
            <person name="Heitman J."/>
            <person name="Hesse C."/>
            <person name="Hori C."/>
            <person name="Igarashi K."/>
            <person name="Jurgens J.A."/>
            <person name="Kallen N."/>
            <person name="Kersten P."/>
            <person name="Kohler A."/>
            <person name="Kuees U."/>
            <person name="Kumar T.K.A."/>
            <person name="Kuo A."/>
            <person name="LaButti K."/>
            <person name="Larrondo L.F."/>
            <person name="Lindquist E."/>
            <person name="Ling A."/>
            <person name="Lombard V."/>
            <person name="Lucas S."/>
            <person name="Lundell T."/>
            <person name="Martin R."/>
            <person name="McLaughlin D.J."/>
            <person name="Morgenstern I."/>
            <person name="Morin E."/>
            <person name="Murat C."/>
            <person name="Nagy L.G."/>
            <person name="Nolan M."/>
            <person name="Ohm R.A."/>
            <person name="Patyshakuliyeva A."/>
            <person name="Rokas A."/>
            <person name="Ruiz-Duenas F.J."/>
            <person name="Sabat G."/>
            <person name="Salamov A."/>
            <person name="Samejima M."/>
            <person name="Schmutz J."/>
            <person name="Slot J.C."/>
            <person name="St John F."/>
            <person name="Stenlid J."/>
            <person name="Sun H."/>
            <person name="Sun S."/>
            <person name="Syed K."/>
            <person name="Tsang A."/>
            <person name="Wiebenga A."/>
            <person name="Young D."/>
            <person name="Pisabarro A."/>
            <person name="Eastwood D.C."/>
            <person name="Martin F."/>
            <person name="Cullen D."/>
            <person name="Grigoriev I.V."/>
            <person name="Hibbett D.S."/>
        </authorList>
    </citation>
    <scope>NUCLEOTIDE SEQUENCE</scope>
    <source>
        <strain evidence="4">FP-58527</strain>
    </source>
</reference>
<proteinExistence type="inferred from homology"/>
<feature type="domain" description="Core" evidence="2">
    <location>
        <begin position="32"/>
        <end position="137"/>
    </location>
</feature>
<dbReference type="PANTHER" id="PTHR43011:SF1">
    <property type="entry name" value="IRON-SULFUR CLUSTER ASSEMBLY 2 HOMOLOG, MITOCHONDRIAL"/>
    <property type="match status" value="1"/>
</dbReference>
<dbReference type="EMBL" id="KE504186">
    <property type="protein sequence ID" value="EPS96628.1"/>
    <property type="molecule type" value="Genomic_DNA"/>
</dbReference>
<protein>
    <recommendedName>
        <fullName evidence="2">Core domain-containing protein</fullName>
    </recommendedName>
</protein>
<dbReference type="FunCoup" id="S8DZS5">
    <property type="interactions" value="270"/>
</dbReference>
<dbReference type="GO" id="GO:0051539">
    <property type="term" value="F:4 iron, 4 sulfur cluster binding"/>
    <property type="evidence" value="ECO:0007669"/>
    <property type="project" value="TreeGrafter"/>
</dbReference>
<dbReference type="InterPro" id="IPR016092">
    <property type="entry name" value="ATAP"/>
</dbReference>
<dbReference type="GO" id="GO:0016226">
    <property type="term" value="P:iron-sulfur cluster assembly"/>
    <property type="evidence" value="ECO:0007669"/>
    <property type="project" value="InterPro"/>
</dbReference>
<accession>S8DZS5</accession>
<evidence type="ECO:0000256" key="1">
    <source>
        <dbReference type="ARBA" id="ARBA00006718"/>
    </source>
</evidence>
<dbReference type="NCBIfam" id="TIGR00049">
    <property type="entry name" value="iron-sulfur cluster assembly accessory protein"/>
    <property type="match status" value="1"/>
</dbReference>
<comment type="similarity">
    <text evidence="1">Belongs to the HesB/IscA family.</text>
</comment>
<dbReference type="Gene3D" id="2.60.300.12">
    <property type="entry name" value="HesB-like domain"/>
    <property type="match status" value="1"/>
</dbReference>
<name>S8DZS5_FOMSC</name>
<dbReference type="InterPro" id="IPR000361">
    <property type="entry name" value="ATAP_core_dom"/>
</dbReference>
<dbReference type="Proteomes" id="UP000015241">
    <property type="component" value="Unassembled WGS sequence"/>
</dbReference>
<dbReference type="GO" id="GO:0051537">
    <property type="term" value="F:2 iron, 2 sulfur cluster binding"/>
    <property type="evidence" value="ECO:0007669"/>
    <property type="project" value="TreeGrafter"/>
</dbReference>
<dbReference type="GO" id="GO:0005739">
    <property type="term" value="C:mitochondrion"/>
    <property type="evidence" value="ECO:0007669"/>
    <property type="project" value="TreeGrafter"/>
</dbReference>
<dbReference type="OrthoDB" id="1938621at2759"/>
<dbReference type="AlphaFoldDB" id="S8DZS5"/>
<dbReference type="Pfam" id="PF01521">
    <property type="entry name" value="Fe-S_biosyn"/>
    <property type="match status" value="1"/>
</dbReference>
<keyword evidence="4" id="KW-1185">Reference proteome</keyword>
<gene>
    <name evidence="3" type="ORF">FOMPIDRAFT_52807</name>
</gene>